<dbReference type="Proteomes" id="UP001596086">
    <property type="component" value="Unassembled WGS sequence"/>
</dbReference>
<organism evidence="2 3">
    <name type="scientific">Massilia aerilata</name>
    <dbReference type="NCBI Taxonomy" id="453817"/>
    <lineage>
        <taxon>Bacteria</taxon>
        <taxon>Pseudomonadati</taxon>
        <taxon>Pseudomonadota</taxon>
        <taxon>Betaproteobacteria</taxon>
        <taxon>Burkholderiales</taxon>
        <taxon>Oxalobacteraceae</taxon>
        <taxon>Telluria group</taxon>
        <taxon>Massilia</taxon>
    </lineage>
</organism>
<name>A0ABW0RQR2_9BURK</name>
<protein>
    <submittedName>
        <fullName evidence="2">Uncharacterized protein</fullName>
    </submittedName>
</protein>
<reference evidence="3" key="1">
    <citation type="journal article" date="2019" name="Int. J. Syst. Evol. Microbiol.">
        <title>The Global Catalogue of Microorganisms (GCM) 10K type strain sequencing project: providing services to taxonomists for standard genome sequencing and annotation.</title>
        <authorList>
            <consortium name="The Broad Institute Genomics Platform"/>
            <consortium name="The Broad Institute Genome Sequencing Center for Infectious Disease"/>
            <person name="Wu L."/>
            <person name="Ma J."/>
        </authorList>
    </citation>
    <scope>NUCLEOTIDE SEQUENCE [LARGE SCALE GENOMIC DNA]</scope>
    <source>
        <strain evidence="3">CGMCC 4.5798</strain>
    </source>
</reference>
<proteinExistence type="predicted"/>
<keyword evidence="1" id="KW-0472">Membrane</keyword>
<dbReference type="RefSeq" id="WP_379765870.1">
    <property type="nucleotide sequence ID" value="NZ_JBHSMZ010000001.1"/>
</dbReference>
<evidence type="ECO:0000256" key="1">
    <source>
        <dbReference type="SAM" id="Phobius"/>
    </source>
</evidence>
<sequence>MRVGVLAALKRAAFLFAAASGLTYLSLLVPGQVSAVCSDLGVPVYCPVLAYGFPLPFLADSQGISPVGSVARDPLSLLIGDDDLLWGRLAMSAAFWLLVVLIGSLLRRRYSARK</sequence>
<keyword evidence="3" id="KW-1185">Reference proteome</keyword>
<evidence type="ECO:0000313" key="3">
    <source>
        <dbReference type="Proteomes" id="UP001596086"/>
    </source>
</evidence>
<evidence type="ECO:0000313" key="2">
    <source>
        <dbReference type="EMBL" id="MFC5547141.1"/>
    </source>
</evidence>
<keyword evidence="1" id="KW-1133">Transmembrane helix</keyword>
<accession>A0ABW0RQR2</accession>
<comment type="caution">
    <text evidence="2">The sequence shown here is derived from an EMBL/GenBank/DDBJ whole genome shotgun (WGS) entry which is preliminary data.</text>
</comment>
<feature type="transmembrane region" description="Helical" evidence="1">
    <location>
        <begin position="85"/>
        <end position="106"/>
    </location>
</feature>
<gene>
    <name evidence="2" type="ORF">ACFPO9_01265</name>
</gene>
<dbReference type="EMBL" id="JBHSMZ010000001">
    <property type="protein sequence ID" value="MFC5547141.1"/>
    <property type="molecule type" value="Genomic_DNA"/>
</dbReference>
<keyword evidence="1" id="KW-0812">Transmembrane</keyword>